<dbReference type="PANTHER" id="PTHR37722:SF2">
    <property type="entry name" value="OS01G0167700 PROTEIN"/>
    <property type="match status" value="1"/>
</dbReference>
<organism evidence="1 2">
    <name type="scientific">Gossypium klotzschianum</name>
    <dbReference type="NCBI Taxonomy" id="34286"/>
    <lineage>
        <taxon>Eukaryota</taxon>
        <taxon>Viridiplantae</taxon>
        <taxon>Streptophyta</taxon>
        <taxon>Embryophyta</taxon>
        <taxon>Tracheophyta</taxon>
        <taxon>Spermatophyta</taxon>
        <taxon>Magnoliopsida</taxon>
        <taxon>eudicotyledons</taxon>
        <taxon>Gunneridae</taxon>
        <taxon>Pentapetalae</taxon>
        <taxon>rosids</taxon>
        <taxon>malvids</taxon>
        <taxon>Malvales</taxon>
        <taxon>Malvaceae</taxon>
        <taxon>Malvoideae</taxon>
        <taxon>Gossypium</taxon>
    </lineage>
</organism>
<dbReference type="Proteomes" id="UP000593573">
    <property type="component" value="Unassembled WGS sequence"/>
</dbReference>
<comment type="caution">
    <text evidence="1">The sequence shown here is derived from an EMBL/GenBank/DDBJ whole genome shotgun (WGS) entry which is preliminary data.</text>
</comment>
<accession>A0A7J8VRY2</accession>
<dbReference type="PANTHER" id="PTHR37722">
    <property type="entry name" value="OS01G0167700 PROTEIN"/>
    <property type="match status" value="1"/>
</dbReference>
<reference evidence="1 2" key="1">
    <citation type="journal article" date="2019" name="Genome Biol. Evol.">
        <title>Insights into the evolution of the New World diploid cottons (Gossypium, subgenus Houzingenia) based on genome sequencing.</title>
        <authorList>
            <person name="Grover C.E."/>
            <person name="Arick M.A. 2nd"/>
            <person name="Thrash A."/>
            <person name="Conover J.L."/>
            <person name="Sanders W.S."/>
            <person name="Peterson D.G."/>
            <person name="Frelichowski J.E."/>
            <person name="Scheffler J.A."/>
            <person name="Scheffler B.E."/>
            <person name="Wendel J.F."/>
        </authorList>
    </citation>
    <scope>NUCLEOTIDE SEQUENCE [LARGE SCALE GENOMIC DNA]</scope>
    <source>
        <strain evidence="1">57</strain>
        <tissue evidence="1">Leaf</tissue>
    </source>
</reference>
<keyword evidence="2" id="KW-1185">Reference proteome</keyword>
<sequence>MKYDLDNDFAKETRCEDRDNLGQPSGKYMRTPVPLKSTATKRASYYLQGGIELSQKWLLEEGCNAVDIDLGFSSFHCTSQANLPSVGSQLWAEDPIGAFPACPISRFRKTRCSFGFV</sequence>
<name>A0A7J8VRY2_9ROSI</name>
<dbReference type="AlphaFoldDB" id="A0A7J8VRY2"/>
<dbReference type="OrthoDB" id="994901at2759"/>
<protein>
    <submittedName>
        <fullName evidence="1">Uncharacterized protein</fullName>
    </submittedName>
</protein>
<evidence type="ECO:0000313" key="1">
    <source>
        <dbReference type="EMBL" id="MBA0665575.1"/>
    </source>
</evidence>
<proteinExistence type="predicted"/>
<gene>
    <name evidence="1" type="ORF">Goklo_002066</name>
</gene>
<dbReference type="EMBL" id="JABFAB010000012">
    <property type="protein sequence ID" value="MBA0665575.1"/>
    <property type="molecule type" value="Genomic_DNA"/>
</dbReference>
<evidence type="ECO:0000313" key="2">
    <source>
        <dbReference type="Proteomes" id="UP000593573"/>
    </source>
</evidence>